<dbReference type="Proteomes" id="UP001500399">
    <property type="component" value="Unassembled WGS sequence"/>
</dbReference>
<comment type="caution">
    <text evidence="1">The sequence shown here is derived from an EMBL/GenBank/DDBJ whole genome shotgun (WGS) entry which is preliminary data.</text>
</comment>
<sequence length="54" mass="6221">MRAKKMRQDGVAEFISASLIPFVPIRIRANERNPIHLFDNIIDSVGKWDKGRGR</sequence>
<reference evidence="1 2" key="1">
    <citation type="journal article" date="2019" name="Int. J. Syst. Evol. Microbiol.">
        <title>The Global Catalogue of Microorganisms (GCM) 10K type strain sequencing project: providing services to taxonomists for standard genome sequencing and annotation.</title>
        <authorList>
            <consortium name="The Broad Institute Genomics Platform"/>
            <consortium name="The Broad Institute Genome Sequencing Center for Infectious Disease"/>
            <person name="Wu L."/>
            <person name="Ma J."/>
        </authorList>
    </citation>
    <scope>NUCLEOTIDE SEQUENCE [LARGE SCALE GENOMIC DNA]</scope>
    <source>
        <strain evidence="1 2">JCM 8542</strain>
    </source>
</reference>
<name>A0ABN0T7E2_9FIRM</name>
<organism evidence="1 2">
    <name type="scientific">Selenomonas dianae</name>
    <dbReference type="NCBI Taxonomy" id="135079"/>
    <lineage>
        <taxon>Bacteria</taxon>
        <taxon>Bacillati</taxon>
        <taxon>Bacillota</taxon>
        <taxon>Negativicutes</taxon>
        <taxon>Selenomonadales</taxon>
        <taxon>Selenomonadaceae</taxon>
        <taxon>Selenomonas</taxon>
    </lineage>
</organism>
<proteinExistence type="predicted"/>
<evidence type="ECO:0000313" key="1">
    <source>
        <dbReference type="EMBL" id="GAA0214419.1"/>
    </source>
</evidence>
<keyword evidence="2" id="KW-1185">Reference proteome</keyword>
<dbReference type="EMBL" id="BAAACR010000012">
    <property type="protein sequence ID" value="GAA0214419.1"/>
    <property type="molecule type" value="Genomic_DNA"/>
</dbReference>
<evidence type="ECO:0000313" key="2">
    <source>
        <dbReference type="Proteomes" id="UP001500399"/>
    </source>
</evidence>
<accession>A0ABN0T7E2</accession>
<gene>
    <name evidence="1" type="ORF">GCM10008919_17080</name>
</gene>
<protein>
    <submittedName>
        <fullName evidence="1">Uncharacterized protein</fullName>
    </submittedName>
</protein>